<accession>A0A6J7QE25</accession>
<reference evidence="1" key="1">
    <citation type="submission" date="2020-05" db="EMBL/GenBank/DDBJ databases">
        <authorList>
            <person name="Chiriac C."/>
            <person name="Salcher M."/>
            <person name="Ghai R."/>
            <person name="Kavagutti S V."/>
        </authorList>
    </citation>
    <scope>NUCLEOTIDE SEQUENCE</scope>
</reference>
<name>A0A6J7QE25_9ZZZZ</name>
<organism evidence="1">
    <name type="scientific">freshwater metagenome</name>
    <dbReference type="NCBI Taxonomy" id="449393"/>
    <lineage>
        <taxon>unclassified sequences</taxon>
        <taxon>metagenomes</taxon>
        <taxon>ecological metagenomes</taxon>
    </lineage>
</organism>
<protein>
    <submittedName>
        <fullName evidence="1">Unannotated protein</fullName>
    </submittedName>
</protein>
<proteinExistence type="predicted"/>
<evidence type="ECO:0000313" key="1">
    <source>
        <dbReference type="EMBL" id="CAB5012494.1"/>
    </source>
</evidence>
<dbReference type="AlphaFoldDB" id="A0A6J7QE25"/>
<sequence>MFSSKDARSTRRLTIRMASLLLVGATLTAGVTSCGSEEKGAVRNVTIATGTACKSAGEPKTMSGAPYICTITEAGKVWYPVSKQQTWICVKLGATRFMLEGVLAVCGKVKSIRRWYTTLPVALTIKGKVLPTSDPAALELAGESPGTVKKATVADPENNAVATP</sequence>
<dbReference type="PROSITE" id="PS51257">
    <property type="entry name" value="PROKAR_LIPOPROTEIN"/>
    <property type="match status" value="1"/>
</dbReference>
<gene>
    <name evidence="1" type="ORF">UFOPK4098_00372</name>
</gene>
<dbReference type="EMBL" id="CAFBPN010000010">
    <property type="protein sequence ID" value="CAB5012494.1"/>
    <property type="molecule type" value="Genomic_DNA"/>
</dbReference>